<protein>
    <submittedName>
        <fullName evidence="1">Disease resistance protein RGA3</fullName>
    </submittedName>
</protein>
<name>A0ACC0HE06_9ERIC</name>
<sequence>MNRELMPMTIGKLTSLQTLPFFDVGEDKGHKIEELRSLSKLRAELMIYNLEQVKGKKDAEKANISRKLNIHELGFHWVKIGSPSAAEDTTSINHEDVLEGLKPHGNLKGLKLQNLEGKSFASWMMSSRDV</sequence>
<evidence type="ECO:0000313" key="1">
    <source>
        <dbReference type="EMBL" id="KAI8011822.1"/>
    </source>
</evidence>
<accession>A0ACC0HE06</accession>
<reference evidence="1 2" key="1">
    <citation type="journal article" date="2022" name="Plant J.">
        <title>Chromosome-level genome of Camellia lanceoleosa provides a valuable resource for understanding genome evolution and self-incompatibility.</title>
        <authorList>
            <person name="Gong W."/>
            <person name="Xiao S."/>
            <person name="Wang L."/>
            <person name="Liao Z."/>
            <person name="Chang Y."/>
            <person name="Mo W."/>
            <person name="Hu G."/>
            <person name="Li W."/>
            <person name="Zhao G."/>
            <person name="Zhu H."/>
            <person name="Hu X."/>
            <person name="Ji K."/>
            <person name="Xiang X."/>
            <person name="Song Q."/>
            <person name="Yuan D."/>
            <person name="Jin S."/>
            <person name="Zhang L."/>
        </authorList>
    </citation>
    <scope>NUCLEOTIDE SEQUENCE [LARGE SCALE GENOMIC DNA]</scope>
    <source>
        <strain evidence="1">SQ_2022a</strain>
    </source>
</reference>
<keyword evidence="2" id="KW-1185">Reference proteome</keyword>
<evidence type="ECO:0000313" key="2">
    <source>
        <dbReference type="Proteomes" id="UP001060215"/>
    </source>
</evidence>
<gene>
    <name evidence="1" type="ORF">LOK49_LG06G02329</name>
</gene>
<dbReference type="Proteomes" id="UP001060215">
    <property type="component" value="Chromosome 5"/>
</dbReference>
<proteinExistence type="predicted"/>
<dbReference type="EMBL" id="CM045762">
    <property type="protein sequence ID" value="KAI8011822.1"/>
    <property type="molecule type" value="Genomic_DNA"/>
</dbReference>
<organism evidence="1 2">
    <name type="scientific">Camellia lanceoleosa</name>
    <dbReference type="NCBI Taxonomy" id="1840588"/>
    <lineage>
        <taxon>Eukaryota</taxon>
        <taxon>Viridiplantae</taxon>
        <taxon>Streptophyta</taxon>
        <taxon>Embryophyta</taxon>
        <taxon>Tracheophyta</taxon>
        <taxon>Spermatophyta</taxon>
        <taxon>Magnoliopsida</taxon>
        <taxon>eudicotyledons</taxon>
        <taxon>Gunneridae</taxon>
        <taxon>Pentapetalae</taxon>
        <taxon>asterids</taxon>
        <taxon>Ericales</taxon>
        <taxon>Theaceae</taxon>
        <taxon>Camellia</taxon>
    </lineage>
</organism>
<comment type="caution">
    <text evidence="1">The sequence shown here is derived from an EMBL/GenBank/DDBJ whole genome shotgun (WGS) entry which is preliminary data.</text>
</comment>